<evidence type="ECO:0000256" key="3">
    <source>
        <dbReference type="ARBA" id="ARBA00023263"/>
    </source>
</evidence>
<feature type="domain" description="Fimbrial-type adhesion" evidence="5">
    <location>
        <begin position="191"/>
        <end position="337"/>
    </location>
</feature>
<sequence>MKIYDIKVSISLFMLSMFNSCSFAADLTLTPSTITYTNPTDSVTDLSLLTGEWDASGRQQFCAYPNMTKGVIVSSSTATNYTTSLGGTNYRIFSTNIPSIGWIMGAKDTNNPNWTPLTNAETTVYPFSGSSSQAQTLGAMVQFAFVKLPGSIESGTNTFTAQKIADFKCYKSTTLVQTGYIYVNTTAINVSALSCQVESSPSVSIPLGEYITTDLPAVNETFGSYSTTVELKCDSDVVPWMTITDASNASNTTNQLKLTADSTAKGVGVQVFYNNIARAFGPDSSAKGNTNQFSIGSKTTTMGQTITIPLNFKYIRTQTAVTPGTANAAATVTFSYQ</sequence>
<dbReference type="Pfam" id="PF00419">
    <property type="entry name" value="Fimbrial"/>
    <property type="match status" value="1"/>
</dbReference>
<dbReference type="RefSeq" id="WP_110592919.1">
    <property type="nucleotide sequence ID" value="NZ_ABEXOC020000039.1"/>
</dbReference>
<feature type="signal peptide" evidence="4">
    <location>
        <begin position="1"/>
        <end position="24"/>
    </location>
</feature>
<dbReference type="PANTHER" id="PTHR33420">
    <property type="entry name" value="FIMBRIAL SUBUNIT ELFA-RELATED"/>
    <property type="match status" value="1"/>
</dbReference>
<comment type="subcellular location">
    <subcellularLocation>
        <location evidence="1">Fimbrium</location>
    </subcellularLocation>
</comment>
<evidence type="ECO:0000256" key="4">
    <source>
        <dbReference type="SAM" id="SignalP"/>
    </source>
</evidence>
<dbReference type="InterPro" id="IPR008966">
    <property type="entry name" value="Adhesion_dom_sf"/>
</dbReference>
<protein>
    <submittedName>
        <fullName evidence="6">Fimbrial protein</fullName>
    </submittedName>
</protein>
<dbReference type="EMBL" id="JARVQW010000014">
    <property type="protein sequence ID" value="MDH2307568.1"/>
    <property type="molecule type" value="Genomic_DNA"/>
</dbReference>
<dbReference type="Proteomes" id="UP001162044">
    <property type="component" value="Unassembled WGS sequence"/>
</dbReference>
<dbReference type="InterPro" id="IPR000259">
    <property type="entry name" value="Adhesion_dom_fimbrial"/>
</dbReference>
<proteinExistence type="inferred from homology"/>
<dbReference type="SUPFAM" id="SSF49401">
    <property type="entry name" value="Bacterial adhesins"/>
    <property type="match status" value="1"/>
</dbReference>
<dbReference type="PANTHER" id="PTHR33420:SF14">
    <property type="entry name" value="TYPE 1 FIMBRIN D-MANNOSE SPECIFIC ADHESIN"/>
    <property type="match status" value="1"/>
</dbReference>
<comment type="similarity">
    <text evidence="2">Belongs to the fimbrial protein family.</text>
</comment>
<comment type="caution">
    <text evidence="6">The sequence shown here is derived from an EMBL/GenBank/DDBJ whole genome shotgun (WGS) entry which is preliminary data.</text>
</comment>
<keyword evidence="3" id="KW-0281">Fimbrium</keyword>
<dbReference type="Gene3D" id="2.60.40.1090">
    <property type="entry name" value="Fimbrial-type adhesion domain"/>
    <property type="match status" value="1"/>
</dbReference>
<evidence type="ECO:0000256" key="2">
    <source>
        <dbReference type="ARBA" id="ARBA00006671"/>
    </source>
</evidence>
<accession>A0AB35LES4</accession>
<gene>
    <name evidence="6" type="ORF">QDQ51_19395</name>
</gene>
<evidence type="ECO:0000256" key="1">
    <source>
        <dbReference type="ARBA" id="ARBA00004561"/>
    </source>
</evidence>
<keyword evidence="4" id="KW-0732">Signal</keyword>
<dbReference type="InterPro" id="IPR050263">
    <property type="entry name" value="Bact_Fimbrial_Adh_Pro"/>
</dbReference>
<dbReference type="GO" id="GO:0043709">
    <property type="term" value="P:cell adhesion involved in single-species biofilm formation"/>
    <property type="evidence" value="ECO:0007669"/>
    <property type="project" value="TreeGrafter"/>
</dbReference>
<evidence type="ECO:0000313" key="7">
    <source>
        <dbReference type="Proteomes" id="UP001162044"/>
    </source>
</evidence>
<name>A0AB35LES4_PRORE</name>
<dbReference type="InterPro" id="IPR036937">
    <property type="entry name" value="Adhesion_dom_fimbrial_sf"/>
</dbReference>
<evidence type="ECO:0000259" key="5">
    <source>
        <dbReference type="Pfam" id="PF00419"/>
    </source>
</evidence>
<reference evidence="6" key="1">
    <citation type="submission" date="2023-04" db="EMBL/GenBank/DDBJ databases">
        <authorList>
            <person name="Li W."/>
        </authorList>
    </citation>
    <scope>NUCLEOTIDE SEQUENCE</scope>
    <source>
        <strain evidence="6">QITACRE101</strain>
    </source>
</reference>
<feature type="chain" id="PRO_5044269079" evidence="4">
    <location>
        <begin position="25"/>
        <end position="337"/>
    </location>
</feature>
<dbReference type="GO" id="GO:0009289">
    <property type="term" value="C:pilus"/>
    <property type="evidence" value="ECO:0007669"/>
    <property type="project" value="UniProtKB-SubCell"/>
</dbReference>
<reference evidence="6" key="2">
    <citation type="submission" date="2023-10" db="EMBL/GenBank/DDBJ databases">
        <title>Analysis of Resistance Genes of Carbapenem-resistant Providencia rettgeri.</title>
        <authorList>
            <person name="Liu M."/>
        </authorList>
    </citation>
    <scope>NUCLEOTIDE SEQUENCE</scope>
    <source>
        <strain evidence="6">QITACRE101</strain>
    </source>
</reference>
<organism evidence="6 7">
    <name type="scientific">Providencia rettgeri</name>
    <dbReference type="NCBI Taxonomy" id="587"/>
    <lineage>
        <taxon>Bacteria</taxon>
        <taxon>Pseudomonadati</taxon>
        <taxon>Pseudomonadota</taxon>
        <taxon>Gammaproteobacteria</taxon>
        <taxon>Enterobacterales</taxon>
        <taxon>Morganellaceae</taxon>
        <taxon>Providencia</taxon>
    </lineage>
</organism>
<dbReference type="AlphaFoldDB" id="A0AB35LES4"/>
<evidence type="ECO:0000313" key="6">
    <source>
        <dbReference type="EMBL" id="MDH2307568.1"/>
    </source>
</evidence>